<feature type="region of interest" description="Disordered" evidence="1">
    <location>
        <begin position="49"/>
        <end position="89"/>
    </location>
</feature>
<gene>
    <name evidence="3" type="primary">Pso-TSERA1</name>
</gene>
<dbReference type="EMBL" id="AB576874">
    <property type="protein sequence ID" value="BAK08429.1"/>
    <property type="molecule type" value="Genomic_DNA"/>
</dbReference>
<evidence type="ECO:0000313" key="3">
    <source>
        <dbReference type="EMBL" id="BAK08429.1"/>
    </source>
</evidence>
<reference evidence="3" key="1">
    <citation type="journal article" date="2011" name="PLoS ONE">
        <title>Clues to Evolution of the SERA Multigene Family in 18 Plasmodium Species.</title>
        <authorList>
            <person name="Arisue N."/>
            <person name="Kawai S."/>
            <person name="Hirai M."/>
            <person name="Palacpac N.M.Q."/>
            <person name="Jia M."/>
            <person name="Kaneko A."/>
            <person name="Tanabe K."/>
            <person name="Horii T."/>
        </authorList>
    </citation>
    <scope>NUCLEOTIDE SEQUENCE</scope>
</reference>
<feature type="signal peptide" evidence="2">
    <location>
        <begin position="1"/>
        <end position="21"/>
    </location>
</feature>
<evidence type="ECO:0000256" key="1">
    <source>
        <dbReference type="SAM" id="MobiDB-lite"/>
    </source>
</evidence>
<dbReference type="AlphaFoldDB" id="F1SYX1"/>
<feature type="region of interest" description="Disordered" evidence="1">
    <location>
        <begin position="174"/>
        <end position="223"/>
    </location>
</feature>
<proteinExistence type="predicted"/>
<evidence type="ECO:0000256" key="2">
    <source>
        <dbReference type="SAM" id="SignalP"/>
    </source>
</evidence>
<keyword evidence="2" id="KW-0732">Signal</keyword>
<accession>F1SYX1</accession>
<organism evidence="3">
    <name type="scientific">Plasmodium simiovale</name>
    <dbReference type="NCBI Taxonomy" id="35085"/>
    <lineage>
        <taxon>Eukaryota</taxon>
        <taxon>Sar</taxon>
        <taxon>Alveolata</taxon>
        <taxon>Apicomplexa</taxon>
        <taxon>Aconoidasida</taxon>
        <taxon>Haemosporida</taxon>
        <taxon>Plasmodiidae</taxon>
        <taxon>Plasmodium</taxon>
        <taxon>Plasmodium (Plasmodium)</taxon>
    </lineage>
</organism>
<feature type="compositionally biased region" description="Basic and acidic residues" evidence="1">
    <location>
        <begin position="49"/>
        <end position="64"/>
    </location>
</feature>
<feature type="chain" id="PRO_5003275656" evidence="2">
    <location>
        <begin position="22"/>
        <end position="341"/>
    </location>
</feature>
<name>F1SYX1_PLASM</name>
<sequence>MKSLVALLFIPSALLRRNAEGFVNAESTFGGVILGKTSDGYLLTQGSSEKKRLMTKDEKPDNRLSKYQRRHDPAPTTHRASSKSRRQSEGVSLANYAKVKAQLLKKTIGVKINRMCGAQMGFLFIPHSYIYVTTKDSKAGAFKMLTYIEDNTLSLTATKSDATETKWYRRSLAESNDGPCDEGYDFFSRGIDSEEDDQSEGCSEEASGEASDEVSDEASEEQQLRNSIDRVLNGIYKMAEDGRKVLITQEELDNPMKEELIKYCHLLKKADKSGTLEEHQMGSEMDVFNNLIKLLQKHGDETVYTLRRKLRNPAVCMQNVREWVLKRRGLVLPDSSSSNAS</sequence>
<protein>
    <submittedName>
        <fullName evidence="3">Pso-TSERA1 protein</fullName>
    </submittedName>
</protein>
<feature type="compositionally biased region" description="Acidic residues" evidence="1">
    <location>
        <begin position="193"/>
        <end position="220"/>
    </location>
</feature>